<reference evidence="5" key="1">
    <citation type="submission" date="2021-01" db="EMBL/GenBank/DDBJ databases">
        <authorList>
            <person name="Corre E."/>
            <person name="Pelletier E."/>
            <person name="Niang G."/>
            <person name="Scheremetjew M."/>
            <person name="Finn R."/>
            <person name="Kale V."/>
            <person name="Holt S."/>
            <person name="Cochrane G."/>
            <person name="Meng A."/>
            <person name="Brown T."/>
            <person name="Cohen L."/>
        </authorList>
    </citation>
    <scope>NUCLEOTIDE SEQUENCE</scope>
    <source>
        <strain evidence="5">CCMP219</strain>
    </source>
</reference>
<dbReference type="PANTHER" id="PTHR48050">
    <property type="entry name" value="STEROL 3-BETA-GLUCOSYLTRANSFERASE"/>
    <property type="match status" value="1"/>
</dbReference>
<sequence>MTTDDAHEMEDRHPNDGMYAVNGDEMPRSASPLLAAVPQPHARRSYGEDAEGEDLVGGTDDEGSDDDDQPTTDDAEAIREAAQKAAAALDSVNSMPMGQAFATLRQAKRAGNTLRPEPVFQNELDEAQRPSGQAPVGAPAADDLSSLLPGPSFATAPMPQAAGQPLSPQGSDAGAAPARTSDGGTPMPVHAPPIVDDSAHEESSAALGELEGRSHPSSLPPREELSSKARMMATWSYNEATEDGGVALSFGDLEMAASNPNFAELYAALGREEEEAAEAEAEEAQFLTDITEESPEEMQDALRPSSATAPAGLSGRADSGVKGDASQDGSARPSPVAGLERAPSHDPMSKEMAANIRADLAATIRAELQKSMKPPSGSAAAAARPGASLKASLGAKDRTIKVGFVDGRIKPINIVMLIVGTRGDVQPFIGIGLKLKEYGHRVRIASHAVYREFVTGFGLEFYPIGGDPKVLSEFVVKHRGIMPGLNIADALEQREQVKQILYSSWGACVLADPENKDKPFIADAIVANPPAYGHTHCAEKLNVPLHICFTMPWTPTKHFPNPFARIKTEISGAKSKVREVMNWLSYFAVEDLAWLGMSGMVKDFRKRTLHLADFDAKANGSHSIYHSKVPVTYIWSPSLVARPRDWPHYCEVVGFINVDLQKLTNYAPPKELADFLAAGPPPVYIGFGSLVVDDPKRLTHNFLRALRKTGLRAIIQKGWGGLGEGMSNDHPDVLLLGPAPHDWLFERCCAVVHHGGAGTTACGLYCGKPTFIVPFFGDQPFWGAACYRAGVGPMPVPIDDLTADRIYEALKTLVMPSCLKAAKQIQMAMRAEDGINNTVDHLHRTIYGALLAGHVHQWMKKGAARAPVVDSTTEADANGALKGNFFSNLFGGGGAKAQPAKAKQPPPPKRPLNAGGMSQAGLAAEPSVGSLIAGNGHAGGDGGSRTPSTEFSFASAPRPGVGGAPTPHVHAQPRSLSGAAASGQACAPVAPEAKRKSIFSFLGC</sequence>
<name>A0A7R9VCZ1_9CHLO</name>
<dbReference type="Pfam" id="PF06722">
    <property type="entry name" value="EryCIII-like_C"/>
    <property type="match status" value="1"/>
</dbReference>
<evidence type="ECO:0000259" key="3">
    <source>
        <dbReference type="Pfam" id="PF03033"/>
    </source>
</evidence>
<evidence type="ECO:0000256" key="1">
    <source>
        <dbReference type="ARBA" id="ARBA00022679"/>
    </source>
</evidence>
<keyword evidence="1" id="KW-0808">Transferase</keyword>
<dbReference type="CDD" id="cd03784">
    <property type="entry name" value="GT1_Gtf-like"/>
    <property type="match status" value="1"/>
</dbReference>
<evidence type="ECO:0000256" key="2">
    <source>
        <dbReference type="SAM" id="MobiDB-lite"/>
    </source>
</evidence>
<feature type="compositionally biased region" description="Acidic residues" evidence="2">
    <location>
        <begin position="272"/>
        <end position="283"/>
    </location>
</feature>
<dbReference type="InterPro" id="IPR002213">
    <property type="entry name" value="UDP_glucos_trans"/>
</dbReference>
<organism evidence="5">
    <name type="scientific">Chlamydomonas euryale</name>
    <dbReference type="NCBI Taxonomy" id="1486919"/>
    <lineage>
        <taxon>Eukaryota</taxon>
        <taxon>Viridiplantae</taxon>
        <taxon>Chlorophyta</taxon>
        <taxon>core chlorophytes</taxon>
        <taxon>Chlorophyceae</taxon>
        <taxon>CS clade</taxon>
        <taxon>Chlamydomonadales</taxon>
        <taxon>Chlamydomonadaceae</taxon>
        <taxon>Chlamydomonas</taxon>
    </lineage>
</organism>
<feature type="domain" description="Glycosyltransferase family 28 N-terminal" evidence="3">
    <location>
        <begin position="414"/>
        <end position="559"/>
    </location>
</feature>
<dbReference type="InterPro" id="IPR050426">
    <property type="entry name" value="Glycosyltransferase_28"/>
</dbReference>
<evidence type="ECO:0008006" key="6">
    <source>
        <dbReference type="Google" id="ProtNLM"/>
    </source>
</evidence>
<feature type="region of interest" description="Disordered" evidence="2">
    <location>
        <begin position="269"/>
        <end position="348"/>
    </location>
</feature>
<dbReference type="SUPFAM" id="SSF53756">
    <property type="entry name" value="UDP-Glycosyltransferase/glycogen phosphorylase"/>
    <property type="match status" value="1"/>
</dbReference>
<dbReference type="GO" id="GO:0005975">
    <property type="term" value="P:carbohydrate metabolic process"/>
    <property type="evidence" value="ECO:0007669"/>
    <property type="project" value="InterPro"/>
</dbReference>
<feature type="domain" description="Erythromycin biosynthesis protein CIII-like C-terminal" evidence="4">
    <location>
        <begin position="732"/>
        <end position="826"/>
    </location>
</feature>
<dbReference type="GO" id="GO:0016906">
    <property type="term" value="F:sterol 3-beta-glucosyltransferase activity"/>
    <property type="evidence" value="ECO:0007669"/>
    <property type="project" value="UniProtKB-ARBA"/>
</dbReference>
<dbReference type="FunFam" id="3.40.50.2000:FF:000009">
    <property type="entry name" value="Sterol 3-beta-glucosyltransferase UGT80A2"/>
    <property type="match status" value="1"/>
</dbReference>
<dbReference type="EMBL" id="HBEC01022275">
    <property type="protein sequence ID" value="CAD8290195.1"/>
    <property type="molecule type" value="Transcribed_RNA"/>
</dbReference>
<accession>A0A7R9VCZ1</accession>
<feature type="region of interest" description="Disordered" evidence="2">
    <location>
        <begin position="1"/>
        <end position="227"/>
    </location>
</feature>
<feature type="compositionally biased region" description="Basic and acidic residues" evidence="2">
    <location>
        <begin position="1"/>
        <end position="15"/>
    </location>
</feature>
<evidence type="ECO:0000259" key="4">
    <source>
        <dbReference type="Pfam" id="PF06722"/>
    </source>
</evidence>
<dbReference type="AlphaFoldDB" id="A0A7R9VCZ1"/>
<feature type="compositionally biased region" description="Acidic residues" evidence="2">
    <location>
        <begin position="290"/>
        <end position="299"/>
    </location>
</feature>
<protein>
    <recommendedName>
        <fullName evidence="6">Glycosyltransferase family 28 N-terminal domain-containing protein</fullName>
    </recommendedName>
</protein>
<dbReference type="PANTHER" id="PTHR48050:SF13">
    <property type="entry name" value="STEROL 3-BETA-GLUCOSYLTRANSFERASE UGT80A2"/>
    <property type="match status" value="1"/>
</dbReference>
<gene>
    <name evidence="5" type="ORF">CEUR00632_LOCUS10234</name>
</gene>
<dbReference type="Pfam" id="PF03033">
    <property type="entry name" value="Glyco_transf_28"/>
    <property type="match status" value="1"/>
</dbReference>
<dbReference type="InterPro" id="IPR004276">
    <property type="entry name" value="GlycoTrans_28_N"/>
</dbReference>
<proteinExistence type="predicted"/>
<dbReference type="InterPro" id="IPR010610">
    <property type="entry name" value="EryCIII-like_C"/>
</dbReference>
<evidence type="ECO:0000313" key="5">
    <source>
        <dbReference type="EMBL" id="CAD8290195.1"/>
    </source>
</evidence>
<feature type="region of interest" description="Disordered" evidence="2">
    <location>
        <begin position="894"/>
        <end position="920"/>
    </location>
</feature>
<dbReference type="Gene3D" id="3.40.50.2000">
    <property type="entry name" value="Glycogen Phosphorylase B"/>
    <property type="match status" value="2"/>
</dbReference>
<feature type="compositionally biased region" description="Acidic residues" evidence="2">
    <location>
        <begin position="48"/>
        <end position="75"/>
    </location>
</feature>